<feature type="transmembrane region" description="Helical" evidence="1">
    <location>
        <begin position="6"/>
        <end position="24"/>
    </location>
</feature>
<comment type="caution">
    <text evidence="2">The sequence shown here is derived from an EMBL/GenBank/DDBJ whole genome shotgun (WGS) entry which is preliminary data.</text>
</comment>
<reference evidence="2 3" key="1">
    <citation type="submission" date="2019-08" db="EMBL/GenBank/DDBJ databases">
        <title>Bioinformatics analysis of the strain L3 and L5.</title>
        <authorList>
            <person name="Li X."/>
        </authorList>
    </citation>
    <scope>NUCLEOTIDE SEQUENCE [LARGE SCALE GENOMIC DNA]</scope>
    <source>
        <strain evidence="2 3">L5</strain>
    </source>
</reference>
<dbReference type="RefSeq" id="WP_149326365.1">
    <property type="nucleotide sequence ID" value="NZ_VTPY01000001.1"/>
</dbReference>
<keyword evidence="1" id="KW-1133">Transmembrane helix</keyword>
<keyword evidence="1" id="KW-0812">Transmembrane</keyword>
<name>A0A7V7KHW0_9GAMM</name>
<evidence type="ECO:0000313" key="3">
    <source>
        <dbReference type="Proteomes" id="UP000486760"/>
    </source>
</evidence>
<proteinExistence type="predicted"/>
<dbReference type="EMBL" id="VTPY01000001">
    <property type="protein sequence ID" value="KAA0014150.1"/>
    <property type="molecule type" value="Genomic_DNA"/>
</dbReference>
<organism evidence="2 3">
    <name type="scientific">Billgrantia pellis</name>
    <dbReference type="NCBI Taxonomy" id="2606936"/>
    <lineage>
        <taxon>Bacteria</taxon>
        <taxon>Pseudomonadati</taxon>
        <taxon>Pseudomonadota</taxon>
        <taxon>Gammaproteobacteria</taxon>
        <taxon>Oceanospirillales</taxon>
        <taxon>Halomonadaceae</taxon>
        <taxon>Billgrantia</taxon>
    </lineage>
</organism>
<keyword evidence="3" id="KW-1185">Reference proteome</keyword>
<evidence type="ECO:0000256" key="1">
    <source>
        <dbReference type="SAM" id="Phobius"/>
    </source>
</evidence>
<protein>
    <submittedName>
        <fullName evidence="2">Uncharacterized protein</fullName>
    </submittedName>
</protein>
<sequence length="126" mass="14691">MALYLLIFAVCLLVVGGTVLILLFSRTPRYRTEPGQLLALFDKALRNEVTSTEWNIVMNYPIRHDDYLEGVRRRAQHVMQEHGRHWQIAQGKPLLNDAGRKELAALRDHLEAHHRLRQRRRGSNES</sequence>
<keyword evidence="1" id="KW-0472">Membrane</keyword>
<dbReference type="AlphaFoldDB" id="A0A7V7KHW0"/>
<evidence type="ECO:0000313" key="2">
    <source>
        <dbReference type="EMBL" id="KAA0014150.1"/>
    </source>
</evidence>
<gene>
    <name evidence="2" type="ORF">F0A17_00290</name>
</gene>
<dbReference type="Proteomes" id="UP000486760">
    <property type="component" value="Unassembled WGS sequence"/>
</dbReference>
<accession>A0A7V7KHW0</accession>